<dbReference type="EMBL" id="BBJU01000003">
    <property type="protein sequence ID" value="GAK68865.1"/>
    <property type="molecule type" value="Genomic_DNA"/>
</dbReference>
<dbReference type="InterPro" id="IPR021331">
    <property type="entry name" value="Hva1_TUDOR"/>
</dbReference>
<protein>
    <recommendedName>
        <fullName evidence="2">Hypervirulence associated protein TUDOR domain-containing protein</fullName>
    </recommendedName>
</protein>
<evidence type="ECO:0000259" key="2">
    <source>
        <dbReference type="Pfam" id="PF11160"/>
    </source>
</evidence>
<dbReference type="RefSeq" id="WP_045228476.1">
    <property type="nucleotide sequence ID" value="NZ_BBJU01000003.1"/>
</dbReference>
<feature type="compositionally biased region" description="Basic and acidic residues" evidence="1">
    <location>
        <begin position="60"/>
        <end position="72"/>
    </location>
</feature>
<feature type="domain" description="Hypervirulence associated protein TUDOR" evidence="2">
    <location>
        <begin position="7"/>
        <end position="68"/>
    </location>
</feature>
<proteinExistence type="predicted"/>
<sequence>MTKFRKGTKVQWKWGSGKGEGKVAESFTEDVERKIAGSVIKRKASEEEPAYLIEQEDGGEVLKSHSELEKAS</sequence>
<feature type="region of interest" description="Disordered" evidence="1">
    <location>
        <begin position="47"/>
        <end position="72"/>
    </location>
</feature>
<reference evidence="3 4" key="1">
    <citation type="submission" date="2014-08" db="EMBL/GenBank/DDBJ databases">
        <title>Whole genome shotgun sequence of Rhizobium rubi NBRC 13261.</title>
        <authorList>
            <person name="Katano-Makiyama Y."/>
            <person name="Hosoyama A."/>
            <person name="Hashimoto M."/>
            <person name="Hosoyama Y."/>
            <person name="Noguchi M."/>
            <person name="Tsuchikane K."/>
            <person name="Uohara A."/>
            <person name="Ohji S."/>
            <person name="Ichikawa N."/>
            <person name="Kimura A."/>
            <person name="Yamazoe A."/>
            <person name="Fujita N."/>
        </authorList>
    </citation>
    <scope>NUCLEOTIDE SEQUENCE [LARGE SCALE GENOMIC DNA]</scope>
    <source>
        <strain evidence="3 4">NBRC 13261</strain>
    </source>
</reference>
<name>A0A081CQB9_9HYPH</name>
<gene>
    <name evidence="3" type="ORF">RRU01S_03_00320</name>
</gene>
<dbReference type="Proteomes" id="UP000028701">
    <property type="component" value="Unassembled WGS sequence"/>
</dbReference>
<dbReference type="OrthoDB" id="283968at2"/>
<accession>A0A081CQB9</accession>
<dbReference type="AlphaFoldDB" id="A0A081CQB9"/>
<evidence type="ECO:0000313" key="3">
    <source>
        <dbReference type="EMBL" id="GAK68865.1"/>
    </source>
</evidence>
<comment type="caution">
    <text evidence="3">The sequence shown here is derived from an EMBL/GenBank/DDBJ whole genome shotgun (WGS) entry which is preliminary data.</text>
</comment>
<evidence type="ECO:0000256" key="1">
    <source>
        <dbReference type="SAM" id="MobiDB-lite"/>
    </source>
</evidence>
<organism evidence="3 4">
    <name type="scientific">Agrobacterium rubi TR3 = NBRC 13261</name>
    <dbReference type="NCBI Taxonomy" id="1368415"/>
    <lineage>
        <taxon>Bacteria</taxon>
        <taxon>Pseudomonadati</taxon>
        <taxon>Pseudomonadota</taxon>
        <taxon>Alphaproteobacteria</taxon>
        <taxon>Hyphomicrobiales</taxon>
        <taxon>Rhizobiaceae</taxon>
        <taxon>Rhizobium/Agrobacterium group</taxon>
        <taxon>Agrobacterium</taxon>
    </lineage>
</organism>
<evidence type="ECO:0000313" key="4">
    <source>
        <dbReference type="Proteomes" id="UP000028701"/>
    </source>
</evidence>
<dbReference type="Pfam" id="PF11160">
    <property type="entry name" value="Hva1_TUDOR"/>
    <property type="match status" value="1"/>
</dbReference>
<dbReference type="eggNOG" id="ENOG5032YVA">
    <property type="taxonomic scope" value="Bacteria"/>
</dbReference>